<keyword evidence="2" id="KW-1185">Reference proteome</keyword>
<dbReference type="Proteomes" id="UP000572817">
    <property type="component" value="Unassembled WGS sequence"/>
</dbReference>
<organism evidence="1 2">
    <name type="scientific">Botryosphaeria dothidea</name>
    <dbReference type="NCBI Taxonomy" id="55169"/>
    <lineage>
        <taxon>Eukaryota</taxon>
        <taxon>Fungi</taxon>
        <taxon>Dikarya</taxon>
        <taxon>Ascomycota</taxon>
        <taxon>Pezizomycotina</taxon>
        <taxon>Dothideomycetes</taxon>
        <taxon>Dothideomycetes incertae sedis</taxon>
        <taxon>Botryosphaeriales</taxon>
        <taxon>Botryosphaeriaceae</taxon>
        <taxon>Botryosphaeria</taxon>
    </lineage>
</organism>
<accession>A0A8H4N3X2</accession>
<dbReference type="EMBL" id="WWBZ02000022">
    <property type="protein sequence ID" value="KAF4308095.1"/>
    <property type="molecule type" value="Genomic_DNA"/>
</dbReference>
<sequence length="116" mass="13169">MERATRFFRSGDSALISFLRCGTLRDFPDSPHDSESVRAVRLFVDHCGLDVYTVSEDIDFFGRRSPGEDGPLAFLIGLIRSGHGDLEVLRYLAYNDYDLEEPDAWGIPHFFEPPGR</sequence>
<proteinExistence type="predicted"/>
<comment type="caution">
    <text evidence="1">The sequence shown here is derived from an EMBL/GenBank/DDBJ whole genome shotgun (WGS) entry which is preliminary data.</text>
</comment>
<protein>
    <submittedName>
        <fullName evidence="1">Uncharacterized protein</fullName>
    </submittedName>
</protein>
<evidence type="ECO:0000313" key="1">
    <source>
        <dbReference type="EMBL" id="KAF4308095.1"/>
    </source>
</evidence>
<dbReference type="AlphaFoldDB" id="A0A8H4N3X2"/>
<reference evidence="1" key="1">
    <citation type="submission" date="2020-04" db="EMBL/GenBank/DDBJ databases">
        <title>Genome Assembly and Annotation of Botryosphaeria dothidea sdau 11-99, a Latent Pathogen of Apple Fruit Ring Rot in China.</title>
        <authorList>
            <person name="Yu C."/>
            <person name="Diao Y."/>
            <person name="Lu Q."/>
            <person name="Zhao J."/>
            <person name="Cui S."/>
            <person name="Peng C."/>
            <person name="He B."/>
            <person name="Liu H."/>
        </authorList>
    </citation>
    <scope>NUCLEOTIDE SEQUENCE [LARGE SCALE GENOMIC DNA]</scope>
    <source>
        <strain evidence="1">Sdau11-99</strain>
    </source>
</reference>
<name>A0A8H4N3X2_9PEZI</name>
<evidence type="ECO:0000313" key="2">
    <source>
        <dbReference type="Proteomes" id="UP000572817"/>
    </source>
</evidence>
<gene>
    <name evidence="1" type="ORF">GTA08_BOTSDO04752</name>
</gene>